<gene>
    <name evidence="2" type="ORF">GCM10025876_17330</name>
</gene>
<reference evidence="3" key="1">
    <citation type="journal article" date="2019" name="Int. J. Syst. Evol. Microbiol.">
        <title>The Global Catalogue of Microorganisms (GCM) 10K type strain sequencing project: providing services to taxonomists for standard genome sequencing and annotation.</title>
        <authorList>
            <consortium name="The Broad Institute Genomics Platform"/>
            <consortium name="The Broad Institute Genome Sequencing Center for Infectious Disease"/>
            <person name="Wu L."/>
            <person name="Ma J."/>
        </authorList>
    </citation>
    <scope>NUCLEOTIDE SEQUENCE [LARGE SCALE GENOMIC DNA]</scope>
    <source>
        <strain evidence="3">NBRC 112299</strain>
    </source>
</reference>
<organism evidence="2 3">
    <name type="scientific">Demequina litorisediminis</name>
    <dbReference type="NCBI Taxonomy" id="1849022"/>
    <lineage>
        <taxon>Bacteria</taxon>
        <taxon>Bacillati</taxon>
        <taxon>Actinomycetota</taxon>
        <taxon>Actinomycetes</taxon>
        <taxon>Micrococcales</taxon>
        <taxon>Demequinaceae</taxon>
        <taxon>Demequina</taxon>
    </lineage>
</organism>
<dbReference type="SUPFAM" id="SSF56112">
    <property type="entry name" value="Protein kinase-like (PK-like)"/>
    <property type="match status" value="1"/>
</dbReference>
<evidence type="ECO:0000313" key="3">
    <source>
        <dbReference type="Proteomes" id="UP001157125"/>
    </source>
</evidence>
<dbReference type="Proteomes" id="UP001157125">
    <property type="component" value="Unassembled WGS sequence"/>
</dbReference>
<protein>
    <recommendedName>
        <fullName evidence="1">Aminoglycoside phosphotransferase domain-containing protein</fullName>
    </recommendedName>
</protein>
<comment type="caution">
    <text evidence="2">The sequence shown here is derived from an EMBL/GenBank/DDBJ whole genome shotgun (WGS) entry which is preliminary data.</text>
</comment>
<keyword evidence="3" id="KW-1185">Reference proteome</keyword>
<dbReference type="EMBL" id="BSUN01000001">
    <property type="protein sequence ID" value="GMA35529.1"/>
    <property type="molecule type" value="Genomic_DNA"/>
</dbReference>
<evidence type="ECO:0000259" key="1">
    <source>
        <dbReference type="Pfam" id="PF01636"/>
    </source>
</evidence>
<dbReference type="InterPro" id="IPR002575">
    <property type="entry name" value="Aminoglycoside_PTrfase"/>
</dbReference>
<dbReference type="Gene3D" id="3.90.1200.10">
    <property type="match status" value="1"/>
</dbReference>
<evidence type="ECO:0000313" key="2">
    <source>
        <dbReference type="EMBL" id="GMA35529.1"/>
    </source>
</evidence>
<dbReference type="RefSeq" id="WP_284328039.1">
    <property type="nucleotide sequence ID" value="NZ_BSUN01000001.1"/>
</dbReference>
<dbReference type="Pfam" id="PF01636">
    <property type="entry name" value="APH"/>
    <property type="match status" value="1"/>
</dbReference>
<proteinExistence type="predicted"/>
<name>A0ABQ6ICI5_9MICO</name>
<dbReference type="InterPro" id="IPR011009">
    <property type="entry name" value="Kinase-like_dom_sf"/>
</dbReference>
<accession>A0ABQ6ICI5</accession>
<sequence length="266" mass="29097">MGRRYTLEDHFAIRIGDDYGAIFSRLPGYDALFARVTDLIAPHAAGWSFPSSHPIRTGRPGHGYEWHWNIVPWISASTAGFVPLHLPAARAVGSALREVHQVAPPGSPINPRSGVGLEAWRGEFEEMLAFAVAHGAPENRELDADATRAIFERGCAAPIDVDPAWTHGRLEPRAIMSDQGAFAGLLLWSNFGAGDIAQDIGFVGTVLGADMREDFFSTYGDISDATVARALAYLVYAALRYIEVDDPFLLRMAWERLIELGVVHEA</sequence>
<feature type="domain" description="Aminoglycoside phosphotransferase" evidence="1">
    <location>
        <begin position="33"/>
        <end position="220"/>
    </location>
</feature>